<dbReference type="InterPro" id="IPR048793">
    <property type="entry name" value="CapR_dom"/>
</dbReference>
<dbReference type="Pfam" id="PF10544">
    <property type="entry name" value="T5orf172"/>
    <property type="match status" value="1"/>
</dbReference>
<proteinExistence type="predicted"/>
<organism evidence="3 4">
    <name type="scientific">Escherichia phage vB_vPM_PD06</name>
    <dbReference type="NCBI Taxonomy" id="2315527"/>
    <lineage>
        <taxon>Viruses</taxon>
        <taxon>Duplodnaviria</taxon>
        <taxon>Heunggongvirae</taxon>
        <taxon>Uroviricota</taxon>
        <taxon>Caudoviricetes</taxon>
        <taxon>Stephanstirmvirinae</taxon>
        <taxon>Justusliebigvirus</taxon>
        <taxon>Justusliebigvirus PD06</taxon>
    </lineage>
</organism>
<sequence>MAAPKSWEQYKEECQPIANNKGIEILGYVEPFIGCDTKMILRCRQEHEWKTCSISNFKHGNSCPICSGKKPLTWETELPILEEIAQKKGYQVLGYVGEWKGNKTKLDLLCHCGNRWQSTAIHQFKGGRGCPQCRGENTRKALTMSDDQHIADFFSTGKFKEGTIFTNTGTRSKGCRHSIWMVECPVCSHDEYVQAGVCDGKFYSEGNNLKRGCIPCRCGNYRYTEDQITYRVKKEVEGQGYVWVGWIGKPSRSHGKFKYLCLVHGEQTGRANNLLSLGQGCPQCAGHNQQQLYINIVKDNDIIVALKFGIAKDSDRRLNSQNSCNMFFMERICLYDFSTVKQCKAAERAIKKKLKTGILTERELKDGYTETVSVSDLENLQEIITQHGGKLVYNKEM</sequence>
<protein>
    <submittedName>
        <fullName evidence="3">Uncharacterized protein</fullName>
    </submittedName>
</protein>
<evidence type="ECO:0000313" key="4">
    <source>
        <dbReference type="Proteomes" id="UP000268217"/>
    </source>
</evidence>
<dbReference type="GeneID" id="62611967"/>
<evidence type="ECO:0000259" key="2">
    <source>
        <dbReference type="Pfam" id="PF21817"/>
    </source>
</evidence>
<dbReference type="EMBL" id="MH816848">
    <property type="protein sequence ID" value="AYD84943.1"/>
    <property type="molecule type" value="Genomic_DNA"/>
</dbReference>
<name>A0A386KKM4_9CAUD</name>
<feature type="domain" description="Bacteriophage T5 Orf172 DNA-binding" evidence="1">
    <location>
        <begin position="298"/>
        <end position="356"/>
    </location>
</feature>
<accession>A0A386KKM4</accession>
<dbReference type="Pfam" id="PF21817">
    <property type="entry name" value="CapR"/>
    <property type="match status" value="2"/>
</dbReference>
<evidence type="ECO:0000313" key="3">
    <source>
        <dbReference type="EMBL" id="AYD84943.1"/>
    </source>
</evidence>
<feature type="domain" description="CapR homology" evidence="2">
    <location>
        <begin position="156"/>
        <end position="219"/>
    </location>
</feature>
<reference evidence="4" key="1">
    <citation type="submission" date="2018-08" db="EMBL/GenBank/DDBJ databases">
        <authorList>
            <person name="Liu G."/>
            <person name="Sun H."/>
            <person name="Ren H."/>
            <person name="Pan Q."/>
        </authorList>
    </citation>
    <scope>NUCLEOTIDE SEQUENCE [LARGE SCALE GENOMIC DNA]</scope>
</reference>
<dbReference type="InterPro" id="IPR018306">
    <property type="entry name" value="Phage_T5_Orf172_DNA-bd"/>
</dbReference>
<dbReference type="RefSeq" id="YP_009984622.1">
    <property type="nucleotide sequence ID" value="NC_052653.1"/>
</dbReference>
<dbReference type="KEGG" id="vg:62611967"/>
<dbReference type="Proteomes" id="UP000268217">
    <property type="component" value="Segment"/>
</dbReference>
<evidence type="ECO:0000259" key="1">
    <source>
        <dbReference type="Pfam" id="PF10544"/>
    </source>
</evidence>
<feature type="domain" description="CapR homology" evidence="2">
    <location>
        <begin position="82"/>
        <end position="133"/>
    </location>
</feature>
<keyword evidence="4" id="KW-1185">Reference proteome</keyword>